<accession>A0A4U6R785</accession>
<gene>
    <name evidence="1" type="ORF">FDP08_14915</name>
</gene>
<keyword evidence="2" id="KW-1185">Reference proteome</keyword>
<evidence type="ECO:0000313" key="2">
    <source>
        <dbReference type="Proteomes" id="UP000308488"/>
    </source>
</evidence>
<proteinExistence type="predicted"/>
<protein>
    <submittedName>
        <fullName evidence="1">Uncharacterized protein</fullName>
    </submittedName>
</protein>
<dbReference type="Proteomes" id="UP000308488">
    <property type="component" value="Unassembled WGS sequence"/>
</dbReference>
<sequence>MRAAVSEAWLIFSRKVGGGLIPVNKEASMQLQYAYILQQLAPLIIFHEDETTRVELEAGVNVDGANREIDLLFTGQGPSGAHKIAIEMKCYRTKAASGGYRGATDIFMKDVYFDIFLLERYVAAGLATQGVSLVMNDMERLVKPRTKSAKCWAYDTSQGAQFGPQTFDTPIGGKPVSFRLEGRYQLVWQQYGGFWFLEVEGQSAIAI</sequence>
<name>A0A4U6R785_9GAMM</name>
<evidence type="ECO:0000313" key="1">
    <source>
        <dbReference type="EMBL" id="TKV69747.1"/>
    </source>
</evidence>
<comment type="caution">
    <text evidence="1">The sequence shown here is derived from an EMBL/GenBank/DDBJ whole genome shotgun (WGS) entry which is preliminary data.</text>
</comment>
<organism evidence="1 2">
    <name type="scientific">Marinobacter panjinensis</name>
    <dbReference type="NCBI Taxonomy" id="2576384"/>
    <lineage>
        <taxon>Bacteria</taxon>
        <taxon>Pseudomonadati</taxon>
        <taxon>Pseudomonadota</taxon>
        <taxon>Gammaproteobacteria</taxon>
        <taxon>Pseudomonadales</taxon>
        <taxon>Marinobacteraceae</taxon>
        <taxon>Marinobacter</taxon>
    </lineage>
</organism>
<dbReference type="AlphaFoldDB" id="A0A4U6R785"/>
<dbReference type="EMBL" id="SZYH01000001">
    <property type="protein sequence ID" value="TKV69747.1"/>
    <property type="molecule type" value="Genomic_DNA"/>
</dbReference>
<dbReference type="OrthoDB" id="9182678at2"/>
<reference evidence="1 2" key="1">
    <citation type="submission" date="2019-05" db="EMBL/GenBank/DDBJ databases">
        <title>Marinobacter panjinensis sp. nov., a moderately halophilic bacterium isolated from sea tidal flat environment.</title>
        <authorList>
            <person name="Yang W."/>
            <person name="An M."/>
            <person name="He W."/>
            <person name="Luo X."/>
            <person name="Zhu L."/>
            <person name="Chen G."/>
            <person name="Zhang Y."/>
            <person name="Wang Y."/>
        </authorList>
    </citation>
    <scope>NUCLEOTIDE SEQUENCE [LARGE SCALE GENOMIC DNA]</scope>
    <source>
        <strain evidence="1 2">PJ-16</strain>
    </source>
</reference>